<dbReference type="RefSeq" id="WP_146889721.1">
    <property type="nucleotide sequence ID" value="NZ_BJYG01000031.1"/>
</dbReference>
<organism evidence="4 5">
    <name type="scientific">Acetobacter oeni</name>
    <dbReference type="NCBI Taxonomy" id="304077"/>
    <lineage>
        <taxon>Bacteria</taxon>
        <taxon>Pseudomonadati</taxon>
        <taxon>Pseudomonadota</taxon>
        <taxon>Alphaproteobacteria</taxon>
        <taxon>Acetobacterales</taxon>
        <taxon>Acetobacteraceae</taxon>
        <taxon>Acetobacter</taxon>
    </lineage>
</organism>
<dbReference type="InterPro" id="IPR004821">
    <property type="entry name" value="Cyt_trans-like"/>
</dbReference>
<gene>
    <name evidence="4" type="primary">tagD2</name>
    <name evidence="4" type="ORF">AOE01nite_22490</name>
</gene>
<dbReference type="PANTHER" id="PTHR43793">
    <property type="entry name" value="FAD SYNTHASE"/>
    <property type="match status" value="1"/>
</dbReference>
<dbReference type="InterPro" id="IPR050385">
    <property type="entry name" value="Archaeal_FAD_synthase"/>
</dbReference>
<dbReference type="NCBIfam" id="TIGR00125">
    <property type="entry name" value="cyt_tran_rel"/>
    <property type="match status" value="1"/>
</dbReference>
<dbReference type="Proteomes" id="UP000321746">
    <property type="component" value="Unassembled WGS sequence"/>
</dbReference>
<dbReference type="EMBL" id="BJYG01000031">
    <property type="protein sequence ID" value="GEN64025.1"/>
    <property type="molecule type" value="Genomic_DNA"/>
</dbReference>
<dbReference type="InterPro" id="IPR014729">
    <property type="entry name" value="Rossmann-like_a/b/a_fold"/>
</dbReference>
<dbReference type="Gene3D" id="3.40.50.620">
    <property type="entry name" value="HUPs"/>
    <property type="match status" value="1"/>
</dbReference>
<dbReference type="GO" id="GO:0016779">
    <property type="term" value="F:nucleotidyltransferase activity"/>
    <property type="evidence" value="ECO:0007669"/>
    <property type="project" value="UniProtKB-KW"/>
</dbReference>
<keyword evidence="5" id="KW-1185">Reference proteome</keyword>
<comment type="caution">
    <text evidence="4">The sequence shown here is derived from an EMBL/GenBank/DDBJ whole genome shotgun (WGS) entry which is preliminary data.</text>
</comment>
<dbReference type="Pfam" id="PF01467">
    <property type="entry name" value="CTP_transf_like"/>
    <property type="match status" value="1"/>
</dbReference>
<feature type="domain" description="Cytidyltransferase-like" evidence="3">
    <location>
        <begin position="9"/>
        <end position="128"/>
    </location>
</feature>
<evidence type="ECO:0000313" key="4">
    <source>
        <dbReference type="EMBL" id="GEN64025.1"/>
    </source>
</evidence>
<accession>A0A511XM56</accession>
<protein>
    <submittedName>
        <fullName evidence="4">Glycerol-3-phosphate cytidylyltransferase</fullName>
    </submittedName>
</protein>
<dbReference type="SUPFAM" id="SSF52374">
    <property type="entry name" value="Nucleotidylyl transferase"/>
    <property type="match status" value="1"/>
</dbReference>
<dbReference type="OrthoDB" id="9802794at2"/>
<sequence length="153" mass="17746">MADKNVTVITYGTFDLFHPGHVRLLRRARELGTRLVVGCSSDKFNLLKDKKSINSYEQRREILLACRYVDDVFPEDSWEQKREDILRTKADIFVMGDDWTHKFDFLSDIVKVVYLKRTSGISSTDLRNCIYNFSKNIPSDKMENCLNNGSIAI</sequence>
<evidence type="ECO:0000259" key="3">
    <source>
        <dbReference type="Pfam" id="PF01467"/>
    </source>
</evidence>
<evidence type="ECO:0000256" key="1">
    <source>
        <dbReference type="ARBA" id="ARBA00022679"/>
    </source>
</evidence>
<reference evidence="4 5" key="1">
    <citation type="submission" date="2019-07" db="EMBL/GenBank/DDBJ databases">
        <title>Whole genome shotgun sequence of Acetobacter oeni NBRC 105207.</title>
        <authorList>
            <person name="Hosoyama A."/>
            <person name="Uohara A."/>
            <person name="Ohji S."/>
            <person name="Ichikawa N."/>
        </authorList>
    </citation>
    <scope>NUCLEOTIDE SEQUENCE [LARGE SCALE GENOMIC DNA]</scope>
    <source>
        <strain evidence="4 5">NBRC 105207</strain>
    </source>
</reference>
<evidence type="ECO:0000256" key="2">
    <source>
        <dbReference type="ARBA" id="ARBA00022695"/>
    </source>
</evidence>
<evidence type="ECO:0000313" key="5">
    <source>
        <dbReference type="Proteomes" id="UP000321746"/>
    </source>
</evidence>
<keyword evidence="2 4" id="KW-0548">Nucleotidyltransferase</keyword>
<name>A0A511XM56_9PROT</name>
<dbReference type="AlphaFoldDB" id="A0A511XM56"/>
<keyword evidence="1 4" id="KW-0808">Transferase</keyword>
<dbReference type="PANTHER" id="PTHR43793:SF1">
    <property type="entry name" value="FAD SYNTHASE"/>
    <property type="match status" value="1"/>
</dbReference>
<proteinExistence type="predicted"/>